<comment type="caution">
    <text evidence="5">The sequence shown here is derived from an EMBL/GenBank/DDBJ whole genome shotgun (WGS) entry which is preliminary data.</text>
</comment>
<name>A0ABR3JKD7_9AGAR</name>
<organism evidence="5 6">
    <name type="scientific">Hohenbuehelia grisea</name>
    <dbReference type="NCBI Taxonomy" id="104357"/>
    <lineage>
        <taxon>Eukaryota</taxon>
        <taxon>Fungi</taxon>
        <taxon>Dikarya</taxon>
        <taxon>Basidiomycota</taxon>
        <taxon>Agaricomycotina</taxon>
        <taxon>Agaricomycetes</taxon>
        <taxon>Agaricomycetidae</taxon>
        <taxon>Agaricales</taxon>
        <taxon>Pleurotineae</taxon>
        <taxon>Pleurotaceae</taxon>
        <taxon>Hohenbuehelia</taxon>
    </lineage>
</organism>
<feature type="compositionally biased region" description="Polar residues" evidence="4">
    <location>
        <begin position="415"/>
        <end position="442"/>
    </location>
</feature>
<dbReference type="SUPFAM" id="SSF48403">
    <property type="entry name" value="Ankyrin repeat"/>
    <property type="match status" value="1"/>
</dbReference>
<evidence type="ECO:0000256" key="2">
    <source>
        <dbReference type="ARBA" id="ARBA00023043"/>
    </source>
</evidence>
<evidence type="ECO:0000313" key="5">
    <source>
        <dbReference type="EMBL" id="KAL0956254.1"/>
    </source>
</evidence>
<feature type="region of interest" description="Disordered" evidence="4">
    <location>
        <begin position="611"/>
        <end position="720"/>
    </location>
</feature>
<protein>
    <recommendedName>
        <fullName evidence="7">Ankyrin repeat protein</fullName>
    </recommendedName>
</protein>
<reference evidence="6" key="1">
    <citation type="submission" date="2024-06" db="EMBL/GenBank/DDBJ databases">
        <title>Multi-omics analyses provide insights into the biosynthesis of the anticancer antibiotic pleurotin in Hohenbuehelia grisea.</title>
        <authorList>
            <person name="Weaver J.A."/>
            <person name="Alberti F."/>
        </authorList>
    </citation>
    <scope>NUCLEOTIDE SEQUENCE [LARGE SCALE GENOMIC DNA]</scope>
    <source>
        <strain evidence="6">T-177</strain>
    </source>
</reference>
<feature type="region of interest" description="Disordered" evidence="4">
    <location>
        <begin position="796"/>
        <end position="860"/>
    </location>
</feature>
<keyword evidence="1" id="KW-0677">Repeat</keyword>
<feature type="compositionally biased region" description="Polar residues" evidence="4">
    <location>
        <begin position="614"/>
        <end position="623"/>
    </location>
</feature>
<feature type="region of interest" description="Disordered" evidence="4">
    <location>
        <begin position="499"/>
        <end position="538"/>
    </location>
</feature>
<evidence type="ECO:0008006" key="7">
    <source>
        <dbReference type="Google" id="ProtNLM"/>
    </source>
</evidence>
<feature type="repeat" description="ANK" evidence="3">
    <location>
        <begin position="54"/>
        <end position="86"/>
    </location>
</feature>
<accession>A0ABR3JKD7</accession>
<feature type="region of interest" description="Disordered" evidence="4">
    <location>
        <begin position="379"/>
        <end position="479"/>
    </location>
</feature>
<keyword evidence="2 3" id="KW-0040">ANK repeat</keyword>
<dbReference type="Proteomes" id="UP001556367">
    <property type="component" value="Unassembled WGS sequence"/>
</dbReference>
<feature type="compositionally biased region" description="Low complexity" evidence="4">
    <location>
        <begin position="450"/>
        <end position="459"/>
    </location>
</feature>
<evidence type="ECO:0000256" key="1">
    <source>
        <dbReference type="ARBA" id="ARBA00022737"/>
    </source>
</evidence>
<feature type="compositionally biased region" description="Polar residues" evidence="4">
    <location>
        <begin position="527"/>
        <end position="538"/>
    </location>
</feature>
<feature type="compositionally biased region" description="Polar residues" evidence="4">
    <location>
        <begin position="814"/>
        <end position="831"/>
    </location>
</feature>
<dbReference type="InterPro" id="IPR002110">
    <property type="entry name" value="Ankyrin_rpt"/>
</dbReference>
<feature type="compositionally biased region" description="Low complexity" evidence="4">
    <location>
        <begin position="837"/>
        <end position="852"/>
    </location>
</feature>
<evidence type="ECO:0000256" key="4">
    <source>
        <dbReference type="SAM" id="MobiDB-lite"/>
    </source>
</evidence>
<feature type="region of interest" description="Disordered" evidence="4">
    <location>
        <begin position="995"/>
        <end position="1204"/>
    </location>
</feature>
<keyword evidence="6" id="KW-1185">Reference proteome</keyword>
<evidence type="ECO:0000256" key="3">
    <source>
        <dbReference type="PROSITE-ProRule" id="PRU00023"/>
    </source>
</evidence>
<feature type="region of interest" description="Disordered" evidence="4">
    <location>
        <begin position="289"/>
        <end position="356"/>
    </location>
</feature>
<feature type="region of interest" description="Disordered" evidence="4">
    <location>
        <begin position="85"/>
        <end position="106"/>
    </location>
</feature>
<dbReference type="EMBL" id="JASNQZ010000006">
    <property type="protein sequence ID" value="KAL0956254.1"/>
    <property type="molecule type" value="Genomic_DNA"/>
</dbReference>
<feature type="compositionally biased region" description="Polar residues" evidence="4">
    <location>
        <begin position="638"/>
        <end position="651"/>
    </location>
</feature>
<feature type="region of interest" description="Disordered" evidence="4">
    <location>
        <begin position="238"/>
        <end position="275"/>
    </location>
</feature>
<feature type="compositionally biased region" description="Low complexity" evidence="4">
    <location>
        <begin position="552"/>
        <end position="568"/>
    </location>
</feature>
<feature type="compositionally biased region" description="Polar residues" evidence="4">
    <location>
        <begin position="379"/>
        <end position="392"/>
    </location>
</feature>
<sequence>MPVPLRSTNHRAEAKYNVSTDFPNYGLHAAAATGNIGLVEYALAHGQPINSVLDGVLPLHAASAGGDEQVVKLLLDYGADVNAPRLPRRYSNDKSRDASAPRVGNSGATPLHFAAANGNMNIVRMLLQRGAHPDRPDKHGITPESLARSEGWQDCADLLRNWALDKDKDLREREDRIPGPSQHQTDYVHSSPGRPMRDRLGSFGDPEPLGSQSTSGRKRLQVKRSIDNAFHMLKGSASDAHLRLHNPNTSPSPSSSRLNIRGTAFHTPPASPTKALGEYTFYPISPSEEFTRIDPSTRRPSLPHILSPTIPPARASIPENPRQASLKSPPIRQQSVSPSLRRPNSAGTDAERDDESLRQACRKLGSKYSLMSIFRKAQSTGEGTSAPDSTAPSMAGPRYSSSSVAPTSASTSGSNLSLTRSQSSLPPGSDFSSTPVSRTSFKNRAANELVSSSPVSISSRMRKTSSNLSQSPPQPMMSRLYHQNPVTSAVDLHNALAQSRHTPQAPVYQPSSPRHLHHRHTRDRSASAGSGTRFEQPSSLLLEEERAPVSAPPLVGVPGTVSSSPSHGAASPLARDVLRTRAGHRELPSTQSSSYGSANRDAAVYDPSLPELASSASKSNTDVPSRPPGPGILRAHSRSTSGQEVASSGSGRSLRFDPQSSQRVSNDEIPPSLTSVGLRASNSTGSLVTHGGPGSATRDPGSAPSTTTDFELGDQSPEVDDDEYEYGRLLMDKDATNALGLGALDAKASLPRSRGLSFASSSESSFSPTEADLARQSDGTINAALASEFPFSIHQPPPLLYDDTPEVGSLPQGGLSSNKASAQLGVPTSNDGRARGDSVSSASTGSSSQGPSTAISGPPGIVRTVEPEVYVEEVDAQDSMPIKVAIPSQKEAASILIPQGLGSRRSHTPVDINIASISTHAQAEALVQRAQRDILDIERETLDSGGLSADSTNGWTPLSARLAKYGESLALERKLREQKGAEQVATVAPAAQLSEAGRPLASQAHPVTRQDAGVVDGQRSEVPERAGVERQLSLEHKSGEHRARFRTKQPRRPHTSDGPSEVSRVRGSFAAERGKTHQSSHSASVLDSRPRALSIDGDLESPDRDQRLRSAPAASHQDTRPDPEYSADELSFSGFLDTDGEGLSNGKSVAMGAASPRLRRDQPRDVARATKLTRMGFDAAATRPPQPPKRFGGLKSLMQSFKGK</sequence>
<feature type="compositionally biased region" description="Polar residues" evidence="4">
    <location>
        <begin position="322"/>
        <end position="338"/>
    </location>
</feature>
<feature type="region of interest" description="Disordered" evidence="4">
    <location>
        <begin position="551"/>
        <end position="571"/>
    </location>
</feature>
<dbReference type="InterPro" id="IPR036770">
    <property type="entry name" value="Ankyrin_rpt-contain_sf"/>
</dbReference>
<feature type="compositionally biased region" description="Basic and acidic residues" evidence="4">
    <location>
        <begin position="1158"/>
        <end position="1168"/>
    </location>
</feature>
<feature type="compositionally biased region" description="Polar residues" evidence="4">
    <location>
        <begin position="672"/>
        <end position="687"/>
    </location>
</feature>
<feature type="compositionally biased region" description="Low complexity" evidence="4">
    <location>
        <begin position="400"/>
        <end position="414"/>
    </location>
</feature>
<dbReference type="Pfam" id="PF12796">
    <property type="entry name" value="Ank_2"/>
    <property type="match status" value="1"/>
</dbReference>
<dbReference type="PANTHER" id="PTHR24173">
    <property type="entry name" value="ANKYRIN REPEAT CONTAINING"/>
    <property type="match status" value="1"/>
</dbReference>
<feature type="compositionally biased region" description="Basic and acidic residues" evidence="4">
    <location>
        <begin position="90"/>
        <end position="99"/>
    </location>
</feature>
<evidence type="ECO:0000313" key="6">
    <source>
        <dbReference type="Proteomes" id="UP001556367"/>
    </source>
</evidence>
<feature type="region of interest" description="Disordered" evidence="4">
    <location>
        <begin position="172"/>
        <end position="219"/>
    </location>
</feature>
<dbReference type="Pfam" id="PF00023">
    <property type="entry name" value="Ank"/>
    <property type="match status" value="1"/>
</dbReference>
<dbReference type="PROSITE" id="PS50088">
    <property type="entry name" value="ANK_REPEAT"/>
    <property type="match status" value="2"/>
</dbReference>
<dbReference type="PROSITE" id="PS50297">
    <property type="entry name" value="ANK_REP_REGION"/>
    <property type="match status" value="2"/>
</dbReference>
<feature type="compositionally biased region" description="Basic residues" evidence="4">
    <location>
        <begin position="1043"/>
        <end position="1053"/>
    </location>
</feature>
<feature type="repeat" description="ANK" evidence="3">
    <location>
        <begin position="106"/>
        <end position="138"/>
    </location>
</feature>
<proteinExistence type="predicted"/>
<dbReference type="SMART" id="SM00248">
    <property type="entry name" value="ANK"/>
    <property type="match status" value="3"/>
</dbReference>
<dbReference type="PANTHER" id="PTHR24173:SF74">
    <property type="entry name" value="ANKYRIN REPEAT DOMAIN-CONTAINING PROTEIN 16"/>
    <property type="match status" value="1"/>
</dbReference>
<dbReference type="Gene3D" id="1.25.40.20">
    <property type="entry name" value="Ankyrin repeat-containing domain"/>
    <property type="match status" value="1"/>
</dbReference>
<feature type="compositionally biased region" description="Basic and acidic residues" evidence="4">
    <location>
        <begin position="1018"/>
        <end position="1042"/>
    </location>
</feature>
<gene>
    <name evidence="5" type="ORF">HGRIS_002408</name>
</gene>